<organism evidence="1 2">
    <name type="scientific">Eleusine coracana subsp. coracana</name>
    <dbReference type="NCBI Taxonomy" id="191504"/>
    <lineage>
        <taxon>Eukaryota</taxon>
        <taxon>Viridiplantae</taxon>
        <taxon>Streptophyta</taxon>
        <taxon>Embryophyta</taxon>
        <taxon>Tracheophyta</taxon>
        <taxon>Spermatophyta</taxon>
        <taxon>Magnoliopsida</taxon>
        <taxon>Liliopsida</taxon>
        <taxon>Poales</taxon>
        <taxon>Poaceae</taxon>
        <taxon>PACMAD clade</taxon>
        <taxon>Chloridoideae</taxon>
        <taxon>Cynodonteae</taxon>
        <taxon>Eleusininae</taxon>
        <taxon>Eleusine</taxon>
    </lineage>
</organism>
<gene>
    <name evidence="1" type="primary">ga12997</name>
    <name evidence="1" type="ORF">PR202_ga12997</name>
</gene>
<comment type="caution">
    <text evidence="1">The sequence shown here is derived from an EMBL/GenBank/DDBJ whole genome shotgun (WGS) entry which is preliminary data.</text>
</comment>
<dbReference type="Proteomes" id="UP001054889">
    <property type="component" value="Unassembled WGS sequence"/>
</dbReference>
<dbReference type="AlphaFoldDB" id="A0AAV5CDN6"/>
<keyword evidence="2" id="KW-1185">Reference proteome</keyword>
<evidence type="ECO:0000313" key="1">
    <source>
        <dbReference type="EMBL" id="GJM96182.1"/>
    </source>
</evidence>
<name>A0AAV5CDN6_ELECO</name>
<dbReference type="EMBL" id="BQKI01000006">
    <property type="protein sequence ID" value="GJM96182.1"/>
    <property type="molecule type" value="Genomic_DNA"/>
</dbReference>
<accession>A0AAV5CDN6</accession>
<proteinExistence type="predicted"/>
<protein>
    <submittedName>
        <fullName evidence="1">Uncharacterized protein</fullName>
    </submittedName>
</protein>
<reference evidence="1" key="1">
    <citation type="journal article" date="2018" name="DNA Res.">
        <title>Multiple hybrid de novo genome assembly of finger millet, an orphan allotetraploid crop.</title>
        <authorList>
            <person name="Hatakeyama M."/>
            <person name="Aluri S."/>
            <person name="Balachadran M.T."/>
            <person name="Sivarajan S.R."/>
            <person name="Patrignani A."/>
            <person name="Gruter S."/>
            <person name="Poveda L."/>
            <person name="Shimizu-Inatsugi R."/>
            <person name="Baeten J."/>
            <person name="Francoijs K.J."/>
            <person name="Nataraja K.N."/>
            <person name="Reddy Y.A.N."/>
            <person name="Phadnis S."/>
            <person name="Ravikumar R.L."/>
            <person name="Schlapbach R."/>
            <person name="Sreeman S.M."/>
            <person name="Shimizu K.K."/>
        </authorList>
    </citation>
    <scope>NUCLEOTIDE SEQUENCE</scope>
</reference>
<evidence type="ECO:0000313" key="2">
    <source>
        <dbReference type="Proteomes" id="UP001054889"/>
    </source>
</evidence>
<reference evidence="1" key="2">
    <citation type="submission" date="2021-12" db="EMBL/GenBank/DDBJ databases">
        <title>Resequencing data analysis of finger millet.</title>
        <authorList>
            <person name="Hatakeyama M."/>
            <person name="Aluri S."/>
            <person name="Balachadran M.T."/>
            <person name="Sivarajan S.R."/>
            <person name="Poveda L."/>
            <person name="Shimizu-Inatsugi R."/>
            <person name="Schlapbach R."/>
            <person name="Sreeman S.M."/>
            <person name="Shimizu K.K."/>
        </authorList>
    </citation>
    <scope>NUCLEOTIDE SEQUENCE</scope>
</reference>
<sequence length="52" mass="5768">MLLYKIRSLSITKRGARKVGLLKGTGILPSLIIMLSKEEEKIESALSLIQRA</sequence>